<dbReference type="HOGENOM" id="CLU_1179442_0_0_5"/>
<evidence type="ECO:0000313" key="2">
    <source>
        <dbReference type="EMBL" id="EJB05878.1"/>
    </source>
</evidence>
<dbReference type="Proteomes" id="UP000005092">
    <property type="component" value="Unassembled WGS sequence"/>
</dbReference>
<dbReference type="EMBL" id="JH719381">
    <property type="protein sequence ID" value="EJB05878.1"/>
    <property type="molecule type" value="Genomic_DNA"/>
</dbReference>
<evidence type="ECO:0000313" key="3">
    <source>
        <dbReference type="Proteomes" id="UP000005092"/>
    </source>
</evidence>
<proteinExistence type="predicted"/>
<accession>J0H6Z3</accession>
<feature type="compositionally biased region" description="Polar residues" evidence="1">
    <location>
        <begin position="201"/>
        <end position="210"/>
    </location>
</feature>
<feature type="region of interest" description="Disordered" evidence="1">
    <location>
        <begin position="181"/>
        <end position="246"/>
    </location>
</feature>
<dbReference type="AlphaFoldDB" id="J0H6Z3"/>
<sequence>MPTAYVADLMKDYVMARIGVYRKLAYSGIAVAMVAGMNSNAFAAACLGPANLTSVDISGFTANPAVLLDMSDPLILSSRVRALVGTSNDALSPVIEQAKAATAAQMAAIGSGLGRAANSCQVSDPQFKLAIEKAVADAASADPNLAPLLAAFAKVLAEGGTAALGPGGAAAAASGIGNTGSIGQTGPGSDDGTPYDGAATTAGTLKVSNASDDSSSTTTTIVSTSGGGQSSSDTTQSTSPSVAVIQ</sequence>
<evidence type="ECO:0000256" key="1">
    <source>
        <dbReference type="SAM" id="MobiDB-lite"/>
    </source>
</evidence>
<gene>
    <name evidence="2" type="ORF">Rleg9DRAFT_4769</name>
</gene>
<name>J0H6Z3_RHILT</name>
<protein>
    <recommendedName>
        <fullName evidence="4">Sugar transporter</fullName>
    </recommendedName>
</protein>
<feature type="compositionally biased region" description="Low complexity" evidence="1">
    <location>
        <begin position="211"/>
        <end position="246"/>
    </location>
</feature>
<reference evidence="2 3" key="1">
    <citation type="submission" date="2012-02" db="EMBL/GenBank/DDBJ databases">
        <title>Improved High-Quality Draft Sequence of Rhizobium leguminosarum bv. trifolii WSM597.</title>
        <authorList>
            <consortium name="US DOE Joint Genome Institute"/>
            <person name="Lucas S."/>
            <person name="Han J."/>
            <person name="Lapidus A."/>
            <person name="Cheng J.-F."/>
            <person name="Goodwin L."/>
            <person name="Pitluck S."/>
            <person name="Peters L."/>
            <person name="Ovchinnikova G."/>
            <person name="Held B."/>
            <person name="Detter J.C."/>
            <person name="Han C."/>
            <person name="Tapia R."/>
            <person name="Land M."/>
            <person name="Hauser L."/>
            <person name="Kyrpides N."/>
            <person name="Ivanova N."/>
            <person name="Pagani I."/>
            <person name="Brau L."/>
            <person name="Yates R."/>
            <person name="O'Hara G."/>
            <person name="Rui T."/>
            <person name="Howieson J."/>
            <person name="Reeve W."/>
            <person name="Woyke T."/>
        </authorList>
    </citation>
    <scope>NUCLEOTIDE SEQUENCE [LARGE SCALE GENOMIC DNA]</scope>
    <source>
        <strain evidence="2 3">WSM597</strain>
    </source>
</reference>
<evidence type="ECO:0008006" key="4">
    <source>
        <dbReference type="Google" id="ProtNLM"/>
    </source>
</evidence>
<organism evidence="2 3">
    <name type="scientific">Rhizobium leguminosarum bv. trifolii WSM597</name>
    <dbReference type="NCBI Taxonomy" id="754764"/>
    <lineage>
        <taxon>Bacteria</taxon>
        <taxon>Pseudomonadati</taxon>
        <taxon>Pseudomonadota</taxon>
        <taxon>Alphaproteobacteria</taxon>
        <taxon>Hyphomicrobiales</taxon>
        <taxon>Rhizobiaceae</taxon>
        <taxon>Rhizobium/Agrobacterium group</taxon>
        <taxon>Rhizobium</taxon>
    </lineage>
</organism>